<proteinExistence type="predicted"/>
<dbReference type="RefSeq" id="WP_012339024.1">
    <property type="nucleotide sequence ID" value="NZ_CADEUB010000030.1"/>
</dbReference>
<accession>A0AAD0J4P6</accession>
<dbReference type="AlphaFoldDB" id="A0AAD0J4P6"/>
<organism evidence="1 2">
    <name type="scientific">Burkholderia cenocepacia</name>
    <dbReference type="NCBI Taxonomy" id="95486"/>
    <lineage>
        <taxon>Bacteria</taxon>
        <taxon>Pseudomonadati</taxon>
        <taxon>Pseudomonadota</taxon>
        <taxon>Betaproteobacteria</taxon>
        <taxon>Burkholderiales</taxon>
        <taxon>Burkholderiaceae</taxon>
        <taxon>Burkholderia</taxon>
        <taxon>Burkholderia cepacia complex</taxon>
    </lineage>
</organism>
<evidence type="ECO:0008006" key="3">
    <source>
        <dbReference type="Google" id="ProtNLM"/>
    </source>
</evidence>
<dbReference type="Proteomes" id="UP000244809">
    <property type="component" value="Chromosome 1"/>
</dbReference>
<dbReference type="SUPFAM" id="SSF159501">
    <property type="entry name" value="EreA/ChaN-like"/>
    <property type="match status" value="1"/>
</dbReference>
<dbReference type="EMBL" id="CP021067">
    <property type="protein sequence ID" value="AWG29855.1"/>
    <property type="molecule type" value="Genomic_DNA"/>
</dbReference>
<gene>
    <name evidence="1" type="ORF">B9Z07_10675</name>
</gene>
<sequence>MAASPIDPITGVLEAFRSHDVVAMCDGGHGCEQAYAFRVSLIRDPRFASTVNDLVVESGNSLYQEMMDRFVAGEDIPENQLRQAWQNTTQPHDVWDRPVFEGLFREVRHLNASLPRDRQMRVLLGDAPIDWSKIANAEELDKAWRALGDRDSCAAEIIQREVLGKRRRALVIYGGMHLLRRKLFWQAKNSEKAEQQYNPLPSSLVSLLESEGAEVYSVWVPVFVDLAALQSEASSWRKPSLTVIRGTPLGEAGFHSYYPHPMFVKNGDSMVEIYVDPTRSPVMQDQFDAILYLGPPSELTWSQLSPGLSSDPEYIKMRSSRLALTGVPGVD</sequence>
<evidence type="ECO:0000313" key="1">
    <source>
        <dbReference type="EMBL" id="AWG29855.1"/>
    </source>
</evidence>
<name>A0AAD0J4P6_9BURK</name>
<protein>
    <recommendedName>
        <fullName evidence="3">Haem-binding uptake Tiki superfamily ChaN domain-containing protein</fullName>
    </recommendedName>
</protein>
<reference evidence="1 2" key="1">
    <citation type="submission" date="2017-04" db="EMBL/GenBank/DDBJ databases">
        <title>Complete genome sequence of Burkholderia cenocepacia PC184 Midwest clone.</title>
        <authorList>
            <person name="Mulks M.H."/>
            <person name="Cooper V.S."/>
        </authorList>
    </citation>
    <scope>NUCLEOTIDE SEQUENCE [LARGE SCALE GENOMIC DNA]</scope>
    <source>
        <strain evidence="1 2">PC184 Mulks</strain>
    </source>
</reference>
<evidence type="ECO:0000313" key="2">
    <source>
        <dbReference type="Proteomes" id="UP000244809"/>
    </source>
</evidence>